<proteinExistence type="predicted"/>
<dbReference type="EMBL" id="KB311733">
    <property type="protein sequence ID" value="ELT88721.1"/>
    <property type="molecule type" value="Genomic_DNA"/>
</dbReference>
<dbReference type="Proteomes" id="UP000014760">
    <property type="component" value="Unassembled WGS sequence"/>
</dbReference>
<dbReference type="PROSITE" id="PS50923">
    <property type="entry name" value="SUSHI"/>
    <property type="match status" value="1"/>
</dbReference>
<dbReference type="SUPFAM" id="SSF57535">
    <property type="entry name" value="Complement control module/SCR domain"/>
    <property type="match status" value="1"/>
</dbReference>
<sequence>MTSGACNQGAADQLWMFDGWNRLLNAKRGQQCVELQTMPPYASAHVAKFTGCSMNLTAFWKSNLNEYINLKGQPIVNVEKSSYGIDFNGPFQYGCYAIKWHAMPIKKAYRLNHLSECGRLCTDSFYMATGVSGGDNLCICSDTLYDPTNLGDLCNSTCYSRSTTPCNGMDSFLKISSVEDVTICATRNAGFGYPTRCSTRNKQLKQGSMCYDEDLNGEICHAGDWLAALCCPVPPYIANATMSTTGDTVGSTATYSCTPLDHFEAKVVTITCNENGQWTDSRTMQCKDGLALPLNLLYVYQALSNFNILLIQTRSPQR</sequence>
<dbReference type="CDD" id="cd00033">
    <property type="entry name" value="CCP"/>
    <property type="match status" value="1"/>
</dbReference>
<evidence type="ECO:0000256" key="2">
    <source>
        <dbReference type="PROSITE-ProRule" id="PRU00302"/>
    </source>
</evidence>
<protein>
    <recommendedName>
        <fullName evidence="3">Sushi domain-containing protein</fullName>
    </recommendedName>
</protein>
<dbReference type="Gene3D" id="2.10.70.10">
    <property type="entry name" value="Complement Module, domain 1"/>
    <property type="match status" value="1"/>
</dbReference>
<reference evidence="4 6" key="2">
    <citation type="journal article" date="2013" name="Nature">
        <title>Insights into bilaterian evolution from three spiralian genomes.</title>
        <authorList>
            <person name="Simakov O."/>
            <person name="Marletaz F."/>
            <person name="Cho S.J."/>
            <person name="Edsinger-Gonzales E."/>
            <person name="Havlak P."/>
            <person name="Hellsten U."/>
            <person name="Kuo D.H."/>
            <person name="Larsson T."/>
            <person name="Lv J."/>
            <person name="Arendt D."/>
            <person name="Savage R."/>
            <person name="Osoegawa K."/>
            <person name="de Jong P."/>
            <person name="Grimwood J."/>
            <person name="Chapman J.A."/>
            <person name="Shapiro H."/>
            <person name="Aerts A."/>
            <person name="Otillar R.P."/>
            <person name="Terry A.Y."/>
            <person name="Boore J.L."/>
            <person name="Grigoriev I.V."/>
            <person name="Lindberg D.R."/>
            <person name="Seaver E.C."/>
            <person name="Weisblat D.A."/>
            <person name="Putnam N.H."/>
            <person name="Rokhsar D.S."/>
        </authorList>
    </citation>
    <scope>NUCLEOTIDE SEQUENCE</scope>
    <source>
        <strain evidence="4 6">I ESC-2004</strain>
    </source>
</reference>
<dbReference type="AlphaFoldDB" id="R7TCC1"/>
<evidence type="ECO:0000256" key="1">
    <source>
        <dbReference type="ARBA" id="ARBA00023157"/>
    </source>
</evidence>
<organism evidence="4">
    <name type="scientific">Capitella teleta</name>
    <name type="common">Polychaete worm</name>
    <dbReference type="NCBI Taxonomy" id="283909"/>
    <lineage>
        <taxon>Eukaryota</taxon>
        <taxon>Metazoa</taxon>
        <taxon>Spiralia</taxon>
        <taxon>Lophotrochozoa</taxon>
        <taxon>Annelida</taxon>
        <taxon>Polychaeta</taxon>
        <taxon>Sedentaria</taxon>
        <taxon>Scolecida</taxon>
        <taxon>Capitellidae</taxon>
        <taxon>Capitella</taxon>
    </lineage>
</organism>
<evidence type="ECO:0000259" key="3">
    <source>
        <dbReference type="PROSITE" id="PS50923"/>
    </source>
</evidence>
<dbReference type="SMART" id="SM00032">
    <property type="entry name" value="CCP"/>
    <property type="match status" value="1"/>
</dbReference>
<dbReference type="InterPro" id="IPR000436">
    <property type="entry name" value="Sushi_SCR_CCP_dom"/>
</dbReference>
<evidence type="ECO:0000313" key="6">
    <source>
        <dbReference type="Proteomes" id="UP000014760"/>
    </source>
</evidence>
<comment type="caution">
    <text evidence="2">Lacks conserved residue(s) required for the propagation of feature annotation.</text>
</comment>
<accession>R7TCC1</accession>
<name>R7TCC1_CAPTE</name>
<dbReference type="HOGENOM" id="CLU_875073_0_0_1"/>
<evidence type="ECO:0000313" key="5">
    <source>
        <dbReference type="EnsemblMetazoa" id="CapteP202068"/>
    </source>
</evidence>
<keyword evidence="2" id="KW-0768">Sushi</keyword>
<keyword evidence="6" id="KW-1185">Reference proteome</keyword>
<dbReference type="InterPro" id="IPR035976">
    <property type="entry name" value="Sushi/SCR/CCP_sf"/>
</dbReference>
<reference evidence="6" key="1">
    <citation type="submission" date="2012-12" db="EMBL/GenBank/DDBJ databases">
        <authorList>
            <person name="Hellsten U."/>
            <person name="Grimwood J."/>
            <person name="Chapman J.A."/>
            <person name="Shapiro H."/>
            <person name="Aerts A."/>
            <person name="Otillar R.P."/>
            <person name="Terry A.Y."/>
            <person name="Boore J.L."/>
            <person name="Simakov O."/>
            <person name="Marletaz F."/>
            <person name="Cho S.-J."/>
            <person name="Edsinger-Gonzales E."/>
            <person name="Havlak P."/>
            <person name="Kuo D.-H."/>
            <person name="Larsson T."/>
            <person name="Lv J."/>
            <person name="Arendt D."/>
            <person name="Savage R."/>
            <person name="Osoegawa K."/>
            <person name="de Jong P."/>
            <person name="Lindberg D.R."/>
            <person name="Seaver E.C."/>
            <person name="Weisblat D.A."/>
            <person name="Putnam N.H."/>
            <person name="Grigoriev I.V."/>
            <person name="Rokhsar D.S."/>
        </authorList>
    </citation>
    <scope>NUCLEOTIDE SEQUENCE</scope>
    <source>
        <strain evidence="6">I ESC-2004</strain>
    </source>
</reference>
<feature type="domain" description="Sushi" evidence="3">
    <location>
        <begin position="229"/>
        <end position="288"/>
    </location>
</feature>
<reference evidence="5" key="3">
    <citation type="submission" date="2015-06" db="UniProtKB">
        <authorList>
            <consortium name="EnsemblMetazoa"/>
        </authorList>
    </citation>
    <scope>IDENTIFICATION</scope>
</reference>
<evidence type="ECO:0000313" key="4">
    <source>
        <dbReference type="EMBL" id="ELT88721.1"/>
    </source>
</evidence>
<gene>
    <name evidence="4" type="ORF">CAPTEDRAFT_202068</name>
</gene>
<keyword evidence="1" id="KW-1015">Disulfide bond</keyword>
<dbReference type="EMBL" id="AMQN01003424">
    <property type="status" value="NOT_ANNOTATED_CDS"/>
    <property type="molecule type" value="Genomic_DNA"/>
</dbReference>
<dbReference type="EnsemblMetazoa" id="CapteT202068">
    <property type="protein sequence ID" value="CapteP202068"/>
    <property type="gene ID" value="CapteG202068"/>
</dbReference>
<dbReference type="Pfam" id="PF00084">
    <property type="entry name" value="Sushi"/>
    <property type="match status" value="1"/>
</dbReference>